<evidence type="ECO:0000256" key="7">
    <source>
        <dbReference type="ARBA" id="ARBA00022989"/>
    </source>
</evidence>
<keyword evidence="8 9" id="KW-0472">Membrane</keyword>
<dbReference type="PANTHER" id="PTHR12726:SF0">
    <property type="entry name" value="CERAMIDE GLUCOSYLTRANSFERASE"/>
    <property type="match status" value="1"/>
</dbReference>
<keyword evidence="11" id="KW-1185">Reference proteome</keyword>
<organism evidence="10 11">
    <name type="scientific">Chondromyces apiculatus DSM 436</name>
    <dbReference type="NCBI Taxonomy" id="1192034"/>
    <lineage>
        <taxon>Bacteria</taxon>
        <taxon>Pseudomonadati</taxon>
        <taxon>Myxococcota</taxon>
        <taxon>Polyangia</taxon>
        <taxon>Polyangiales</taxon>
        <taxon>Polyangiaceae</taxon>
        <taxon>Chondromyces</taxon>
    </lineage>
</organism>
<comment type="pathway">
    <text evidence="2">Lipid metabolism; sphingolipid metabolism.</text>
</comment>
<dbReference type="InterPro" id="IPR029044">
    <property type="entry name" value="Nucleotide-diphossugar_trans"/>
</dbReference>
<dbReference type="InterPro" id="IPR025993">
    <property type="entry name" value="Ceramide_glucosylTrfase"/>
</dbReference>
<evidence type="ECO:0000256" key="9">
    <source>
        <dbReference type="SAM" id="Phobius"/>
    </source>
</evidence>
<evidence type="ECO:0000256" key="1">
    <source>
        <dbReference type="ARBA" id="ARBA00004141"/>
    </source>
</evidence>
<dbReference type="Gene3D" id="3.90.550.10">
    <property type="entry name" value="Spore Coat Polysaccharide Biosynthesis Protein SpsA, Chain A"/>
    <property type="match status" value="1"/>
</dbReference>
<evidence type="ECO:0000256" key="8">
    <source>
        <dbReference type="ARBA" id="ARBA00023136"/>
    </source>
</evidence>
<feature type="transmembrane region" description="Helical" evidence="9">
    <location>
        <begin position="6"/>
        <end position="27"/>
    </location>
</feature>
<evidence type="ECO:0000256" key="6">
    <source>
        <dbReference type="ARBA" id="ARBA00022692"/>
    </source>
</evidence>
<comment type="pathway">
    <text evidence="3">Sphingolipid metabolism.</text>
</comment>
<proteinExistence type="predicted"/>
<gene>
    <name evidence="10" type="ORF">CAP_5218</name>
</gene>
<sequence>MTDLGHLVGWLPLAWATVVACVSLEAARRAFQRPSEACPPRPDAAQPTPVSALQVLLVRPCAGHEPHLDRALRSLCEARTSATLRCTFAVESDDDEAAPAARAAVQALISAGIPSCLVNTAQGTATPRAFAPNRKAAQIAAVVAAERQPFDVLLIADSDVDLAGLDLDTLLAPLSGPHPAAAAWAPPAEFAPPHTLADRASAALLGGSLHAFPLLAGLDPGSLVGKLCALRADALHRIGGFDALTAHLGEDMELGRRLRAQGSAIRVAPLVAPSLASHRSIPAIVSRYARWLTVIRAQRPLLLASYPALFAATPLIVLLALLTASATATAPATTATVSWPALAAIALALGARLLTAFAAARAAGRPTSLRTAIADALLADLLLLAAFTRALVSRKVVWRSAVLTVDRRGLLREAEA</sequence>
<name>A0A017T3G4_9BACT</name>
<dbReference type="Pfam" id="PF13506">
    <property type="entry name" value="Glyco_transf_21"/>
    <property type="match status" value="1"/>
</dbReference>
<keyword evidence="4" id="KW-0328">Glycosyltransferase</keyword>
<dbReference type="eggNOG" id="COG1215">
    <property type="taxonomic scope" value="Bacteria"/>
</dbReference>
<dbReference type="GO" id="GO:0008120">
    <property type="term" value="F:ceramide glucosyltransferase activity"/>
    <property type="evidence" value="ECO:0007669"/>
    <property type="project" value="TreeGrafter"/>
</dbReference>
<keyword evidence="5 10" id="KW-0808">Transferase</keyword>
<keyword evidence="7 9" id="KW-1133">Transmembrane helix</keyword>
<feature type="transmembrane region" description="Helical" evidence="9">
    <location>
        <begin position="337"/>
        <end position="360"/>
    </location>
</feature>
<dbReference type="EMBL" id="ASRX01000042">
    <property type="protein sequence ID" value="EYF03788.1"/>
    <property type="molecule type" value="Genomic_DNA"/>
</dbReference>
<evidence type="ECO:0000256" key="2">
    <source>
        <dbReference type="ARBA" id="ARBA00004760"/>
    </source>
</evidence>
<evidence type="ECO:0000313" key="11">
    <source>
        <dbReference type="Proteomes" id="UP000019678"/>
    </source>
</evidence>
<comment type="subcellular location">
    <subcellularLocation>
        <location evidence="1">Membrane</location>
        <topology evidence="1">Multi-pass membrane protein</topology>
    </subcellularLocation>
</comment>
<keyword evidence="6 9" id="KW-0812">Transmembrane</keyword>
<reference evidence="10 11" key="1">
    <citation type="submission" date="2013-05" db="EMBL/GenBank/DDBJ databases">
        <title>Genome assembly of Chondromyces apiculatus DSM 436.</title>
        <authorList>
            <person name="Sharma G."/>
            <person name="Khatri I."/>
            <person name="Kaur C."/>
            <person name="Mayilraj S."/>
            <person name="Subramanian S."/>
        </authorList>
    </citation>
    <scope>NUCLEOTIDE SEQUENCE [LARGE SCALE GENOMIC DNA]</scope>
    <source>
        <strain evidence="10 11">DSM 436</strain>
    </source>
</reference>
<dbReference type="GO" id="GO:0006679">
    <property type="term" value="P:glucosylceramide biosynthetic process"/>
    <property type="evidence" value="ECO:0007669"/>
    <property type="project" value="TreeGrafter"/>
</dbReference>
<evidence type="ECO:0000256" key="3">
    <source>
        <dbReference type="ARBA" id="ARBA00004991"/>
    </source>
</evidence>
<protein>
    <submittedName>
        <fullName evidence="10">Glycosyltransferase probably involved in cell wall biogenesis-like protein</fullName>
    </submittedName>
</protein>
<dbReference type="STRING" id="1192034.CAP_5218"/>
<dbReference type="GO" id="GO:0016020">
    <property type="term" value="C:membrane"/>
    <property type="evidence" value="ECO:0007669"/>
    <property type="project" value="UniProtKB-SubCell"/>
</dbReference>
<comment type="caution">
    <text evidence="10">The sequence shown here is derived from an EMBL/GenBank/DDBJ whole genome shotgun (WGS) entry which is preliminary data.</text>
</comment>
<dbReference type="SUPFAM" id="SSF53448">
    <property type="entry name" value="Nucleotide-diphospho-sugar transferases"/>
    <property type="match status" value="1"/>
</dbReference>
<evidence type="ECO:0000256" key="4">
    <source>
        <dbReference type="ARBA" id="ARBA00022676"/>
    </source>
</evidence>
<feature type="transmembrane region" description="Helical" evidence="9">
    <location>
        <begin position="301"/>
        <end position="325"/>
    </location>
</feature>
<accession>A0A017T3G4</accession>
<dbReference type="AlphaFoldDB" id="A0A017T3G4"/>
<evidence type="ECO:0000256" key="5">
    <source>
        <dbReference type="ARBA" id="ARBA00022679"/>
    </source>
</evidence>
<dbReference type="Proteomes" id="UP000019678">
    <property type="component" value="Unassembled WGS sequence"/>
</dbReference>
<evidence type="ECO:0000313" key="10">
    <source>
        <dbReference type="EMBL" id="EYF03788.1"/>
    </source>
</evidence>
<dbReference type="PANTHER" id="PTHR12726">
    <property type="entry name" value="CERAMIDE GLUCOSYLTRANSFERASE"/>
    <property type="match status" value="1"/>
</dbReference>
<dbReference type="RefSeq" id="WP_044245361.1">
    <property type="nucleotide sequence ID" value="NZ_ASRX01000042.1"/>
</dbReference>